<keyword evidence="2" id="KW-1185">Reference proteome</keyword>
<evidence type="ECO:0000313" key="2">
    <source>
        <dbReference type="Proteomes" id="UP000264820"/>
    </source>
</evidence>
<reference evidence="1" key="2">
    <citation type="submission" date="2025-09" db="UniProtKB">
        <authorList>
            <consortium name="Ensembl"/>
        </authorList>
    </citation>
    <scope>IDENTIFICATION</scope>
</reference>
<dbReference type="Pfam" id="PF04388">
    <property type="entry name" value="Hamartin"/>
    <property type="match status" value="1"/>
</dbReference>
<dbReference type="GO" id="GO:0032007">
    <property type="term" value="P:negative regulation of TOR signaling"/>
    <property type="evidence" value="ECO:0007669"/>
    <property type="project" value="TreeGrafter"/>
</dbReference>
<dbReference type="GeneTree" id="ENSGT00390000014148"/>
<evidence type="ECO:0000313" key="1">
    <source>
        <dbReference type="Ensembl" id="ENSHCOP00000017195.1"/>
    </source>
</evidence>
<dbReference type="PANTHER" id="PTHR15154:SF2">
    <property type="entry name" value="HAMARTIN"/>
    <property type="match status" value="1"/>
</dbReference>
<dbReference type="InterPro" id="IPR007483">
    <property type="entry name" value="Hamartin"/>
</dbReference>
<dbReference type="Proteomes" id="UP000264820">
    <property type="component" value="Unplaced"/>
</dbReference>
<protein>
    <submittedName>
        <fullName evidence="1">Hamartin-like</fullName>
    </submittedName>
</protein>
<dbReference type="Ensembl" id="ENSHCOT00000014400.1">
    <property type="protein sequence ID" value="ENSHCOP00000017195.1"/>
    <property type="gene ID" value="ENSHCOG00000021149.1"/>
</dbReference>
<accession>A0A3Q3DPF1</accession>
<dbReference type="GO" id="GO:0033596">
    <property type="term" value="C:TSC1-TSC2 complex"/>
    <property type="evidence" value="ECO:0007669"/>
    <property type="project" value="TreeGrafter"/>
</dbReference>
<dbReference type="GO" id="GO:0008285">
    <property type="term" value="P:negative regulation of cell population proliferation"/>
    <property type="evidence" value="ECO:0007669"/>
    <property type="project" value="TreeGrafter"/>
</dbReference>
<name>A0A3Q3DPF1_HIPCM</name>
<dbReference type="PANTHER" id="PTHR15154">
    <property type="entry name" value="HAMARTIN"/>
    <property type="match status" value="1"/>
</dbReference>
<proteinExistence type="predicted"/>
<dbReference type="AlphaFoldDB" id="A0A3Q3DPF1"/>
<reference evidence="1" key="1">
    <citation type="submission" date="2025-08" db="UniProtKB">
        <authorList>
            <consortium name="Ensembl"/>
        </authorList>
    </citation>
    <scope>IDENTIFICATION</scope>
</reference>
<sequence>MSKEQVSIGELLLSLDSSDLQEAKQGRAAISQQLSSDRGGAVLCSLVDFYLNSSCALALTLLSSIREPLHKALLDKLNEAVSRPANRLAAVTLLGHMISRQPPWIHHVSRSPLLTSLLRCLKVNLAPHPVLPPCLPSSSPPRPPATKSRPCLTQPHLLPALVRRAMPPAPPPPTTSCLSLRFPTPPCCL</sequence>
<organism evidence="1 2">
    <name type="scientific">Hippocampus comes</name>
    <name type="common">Tiger tail seahorse</name>
    <dbReference type="NCBI Taxonomy" id="109280"/>
    <lineage>
        <taxon>Eukaryota</taxon>
        <taxon>Metazoa</taxon>
        <taxon>Chordata</taxon>
        <taxon>Craniata</taxon>
        <taxon>Vertebrata</taxon>
        <taxon>Euteleostomi</taxon>
        <taxon>Actinopterygii</taxon>
        <taxon>Neopterygii</taxon>
        <taxon>Teleostei</taxon>
        <taxon>Neoteleostei</taxon>
        <taxon>Acanthomorphata</taxon>
        <taxon>Syngnathiaria</taxon>
        <taxon>Syngnathiformes</taxon>
        <taxon>Syngnathoidei</taxon>
        <taxon>Syngnathidae</taxon>
        <taxon>Hippocampus</taxon>
    </lineage>
</organism>
<dbReference type="GO" id="GO:0051726">
    <property type="term" value="P:regulation of cell cycle"/>
    <property type="evidence" value="ECO:0007669"/>
    <property type="project" value="TreeGrafter"/>
</dbReference>